<dbReference type="EMBL" id="LJZO01000091">
    <property type="protein sequence ID" value="ROV87154.1"/>
    <property type="molecule type" value="Genomic_DNA"/>
</dbReference>
<dbReference type="PANTHER" id="PTHR24148">
    <property type="entry name" value="ANKYRIN REPEAT DOMAIN-CONTAINING PROTEIN 39 HOMOLOG-RELATED"/>
    <property type="match status" value="1"/>
</dbReference>
<dbReference type="Proteomes" id="UP000284375">
    <property type="component" value="Unassembled WGS sequence"/>
</dbReference>
<feature type="domain" description="Heterokaryon incompatibility" evidence="1">
    <location>
        <begin position="512"/>
        <end position="653"/>
    </location>
</feature>
<organism evidence="2 3">
    <name type="scientific">Cytospora chrysosperma</name>
    <name type="common">Cytospora canker fungus</name>
    <name type="synonym">Sphaeria chrysosperma</name>
    <dbReference type="NCBI Taxonomy" id="252740"/>
    <lineage>
        <taxon>Eukaryota</taxon>
        <taxon>Fungi</taxon>
        <taxon>Dikarya</taxon>
        <taxon>Ascomycota</taxon>
        <taxon>Pezizomycotina</taxon>
        <taxon>Sordariomycetes</taxon>
        <taxon>Sordariomycetidae</taxon>
        <taxon>Diaporthales</taxon>
        <taxon>Cytosporaceae</taxon>
        <taxon>Cytospora</taxon>
    </lineage>
</organism>
<comment type="caution">
    <text evidence="2">The sequence shown here is derived from an EMBL/GenBank/DDBJ whole genome shotgun (WGS) entry which is preliminary data.</text>
</comment>
<dbReference type="Pfam" id="PF06985">
    <property type="entry name" value="HET"/>
    <property type="match status" value="1"/>
</dbReference>
<reference evidence="2 3" key="1">
    <citation type="submission" date="2015-09" db="EMBL/GenBank/DDBJ databases">
        <title>Host preference determinants of Valsa canker pathogens revealed by comparative genomics.</title>
        <authorList>
            <person name="Yin Z."/>
            <person name="Huang L."/>
        </authorList>
    </citation>
    <scope>NUCLEOTIDE SEQUENCE [LARGE SCALE GENOMIC DNA]</scope>
    <source>
        <strain evidence="2 3">YSFL</strain>
    </source>
</reference>
<dbReference type="InterPro" id="IPR052895">
    <property type="entry name" value="HetReg/Transcr_Mod"/>
</dbReference>
<proteinExistence type="predicted"/>
<dbReference type="OrthoDB" id="4155294at2759"/>
<dbReference type="STRING" id="252740.A0A423V8L0"/>
<sequence length="992" mass="111600">MLFPKQRLSPSRIKICPEFKDQDLSDGTVLRQLTMKVHNEFRRNFPQVRLLELMHATDGALYAILADIDVNSVLAELPAEFANRWVGYLRESDLRKPQWADLPAKRLITPQPTQGIIDDTAYETLRPGVIICSRAQKDHAHPNWYSTTSGVLVEGTAGDRFMTAASHGIDNEEIWQLESGGARRSLGVAVQEISFTDVSLVQLRQGVVFDNETFENSAGQVPRFTRLFGEDPNDKIGDGKCYLNSPYTGNMEGIVVMTSIKIVGSSHPTENALRYVIYNWAYLGQDEGATDRARPPNGTCGSAIWNDDGVVLGFYQYYLQEGPFSGFSAALNASEVVKAGYRLAAAGIGKETAIAFAEAGVNGVAFADLNEQGAQEAAEESRKWAKNAAYQTVCANVVVKNDNPRRAKTSWKRITDALTRKALATLWDKIDKHINKHIHILSESVRHQPPAIANFGPLAHCIMASLPPEALFQHEPLPDKSWIRLVSVHPDLESGDIACTLQPFDGRSCPEYVALSYLWGDPAPKHTIRVNGLPRKIHENLWSFFRRAWQDETTDYFWIDSICLDQSNHSERNEQVQRMGDIYSQAHHVLSWMGEDSRGAAALRTMAEIGQLSLWLDDPLDMDDPDQATIRVIRALSYLFKETYWERVWIFQEVICAKQCSVVCGPVEMRFEDLVRHMHAASDHLYGHRRPAKVLRHWVFKLAKLRDYLKCNQRLGFLNLVTMLSNCTSTREVDRIYGLLGLASRFDPGFDSQALEVNYDKSVDDVFWDIACLSAETLHREEYLDFLGSMPIWKDRGGKVIETASNVGAQLEKYSSAATTPEKWRSRARVAHKVYTAVASAYRNTYGQGLGRVGHNFVQTCDAWRVAVQCALSDVYRTCERPDSLPRPSTRFLFTEIEINDKMGLDIEPPWPRAGHFSQPGGLVLGLSLLLQTIDRAYVIKKISYASQGSPEWFCAVHMPQHVVAKKAEVVPFTFCSLYSAARMGLFWNSET</sequence>
<name>A0A423V8L0_CYTCH</name>
<gene>
    <name evidence="2" type="ORF">VSDG_09970</name>
</gene>
<keyword evidence="3" id="KW-1185">Reference proteome</keyword>
<accession>A0A423V8L0</accession>
<evidence type="ECO:0000313" key="2">
    <source>
        <dbReference type="EMBL" id="ROV87154.1"/>
    </source>
</evidence>
<dbReference type="PANTHER" id="PTHR24148:SF73">
    <property type="entry name" value="HET DOMAIN PROTEIN (AFU_ORTHOLOGUE AFUA_8G01020)"/>
    <property type="match status" value="1"/>
</dbReference>
<evidence type="ECO:0000313" key="3">
    <source>
        <dbReference type="Proteomes" id="UP000284375"/>
    </source>
</evidence>
<dbReference type="Gene3D" id="3.40.50.720">
    <property type="entry name" value="NAD(P)-binding Rossmann-like Domain"/>
    <property type="match status" value="1"/>
</dbReference>
<dbReference type="AlphaFoldDB" id="A0A423V8L0"/>
<evidence type="ECO:0000259" key="1">
    <source>
        <dbReference type="Pfam" id="PF06985"/>
    </source>
</evidence>
<dbReference type="InterPro" id="IPR010730">
    <property type="entry name" value="HET"/>
</dbReference>
<protein>
    <recommendedName>
        <fullName evidence="1">Heterokaryon incompatibility domain-containing protein</fullName>
    </recommendedName>
</protein>
<dbReference type="SUPFAM" id="SSF51735">
    <property type="entry name" value="NAD(P)-binding Rossmann-fold domains"/>
    <property type="match status" value="1"/>
</dbReference>
<dbReference type="InterPro" id="IPR036291">
    <property type="entry name" value="NAD(P)-bd_dom_sf"/>
</dbReference>